<evidence type="ECO:0000256" key="1">
    <source>
        <dbReference type="SAM" id="Coils"/>
    </source>
</evidence>
<dbReference type="SUPFAM" id="SSF55608">
    <property type="entry name" value="Homing endonucleases"/>
    <property type="match status" value="2"/>
</dbReference>
<accession>A0ABP0JPB3</accession>
<organism evidence="3 4">
    <name type="scientific">Durusdinium trenchii</name>
    <dbReference type="NCBI Taxonomy" id="1381693"/>
    <lineage>
        <taxon>Eukaryota</taxon>
        <taxon>Sar</taxon>
        <taxon>Alveolata</taxon>
        <taxon>Dinophyceae</taxon>
        <taxon>Suessiales</taxon>
        <taxon>Symbiodiniaceae</taxon>
        <taxon>Durusdinium</taxon>
    </lineage>
</organism>
<keyword evidence="2" id="KW-0732">Signal</keyword>
<keyword evidence="1" id="KW-0175">Coiled coil</keyword>
<evidence type="ECO:0000256" key="2">
    <source>
        <dbReference type="SAM" id="SignalP"/>
    </source>
</evidence>
<dbReference type="Proteomes" id="UP001642464">
    <property type="component" value="Unassembled WGS sequence"/>
</dbReference>
<evidence type="ECO:0000313" key="4">
    <source>
        <dbReference type="Proteomes" id="UP001642464"/>
    </source>
</evidence>
<feature type="chain" id="PRO_5045941330" evidence="2">
    <location>
        <begin position="18"/>
        <end position="394"/>
    </location>
</feature>
<evidence type="ECO:0000313" key="3">
    <source>
        <dbReference type="EMBL" id="CAK9016100.1"/>
    </source>
</evidence>
<feature type="signal peptide" evidence="2">
    <location>
        <begin position="1"/>
        <end position="17"/>
    </location>
</feature>
<gene>
    <name evidence="3" type="ORF">SCF082_LOCUS13043</name>
</gene>
<dbReference type="Gene3D" id="3.10.28.10">
    <property type="entry name" value="Homing endonucleases"/>
    <property type="match status" value="2"/>
</dbReference>
<comment type="caution">
    <text evidence="3">The sequence shown here is derived from an EMBL/GenBank/DDBJ whole genome shotgun (WGS) entry which is preliminary data.</text>
</comment>
<dbReference type="EMBL" id="CAXAMM010008014">
    <property type="protein sequence ID" value="CAK9016100.1"/>
    <property type="molecule type" value="Genomic_DNA"/>
</dbReference>
<sequence length="394" mass="44415">MHAFWYASVAAWEVACGAFLSPFGVPASSEIRRWERFCDRLTQLQRRIKFAPLESFTVGDRTFPLPLETTGPSSGCPCQEEIPYLNGFFDGDGCVSMEKSHGVIHMKICQSLDSAAVLMRFRDFLGGGIYRHSDRTGTKEATLQWKVHGTTMQHAADVLCKFPSMQRAQLQIAAGGAVARADRSDMIQTLKQLKQMDHVPTTFQSSWPYFAGFFDAEGSITVGGTYVGLHLQVHQKNPFVLEELHSFLLKHKLNKWALHSDNSRGAWKLQCRHRATCQLTLRHLLDSGLDLKKRQADLALSLTADNQMQVREAMFELNGNQNKYGRLDGPGIQRAKEISSVRQQLKKASQQERELLEVKLEGLLEEHKLQNLVTKSLRLRGSIRQSLQEGGFIV</sequence>
<protein>
    <submittedName>
        <fullName evidence="3">WWE domain-containing protein</fullName>
    </submittedName>
</protein>
<keyword evidence="4" id="KW-1185">Reference proteome</keyword>
<dbReference type="InterPro" id="IPR027434">
    <property type="entry name" value="Homing_endonucl"/>
</dbReference>
<proteinExistence type="predicted"/>
<name>A0ABP0JPB3_9DINO</name>
<reference evidence="3 4" key="1">
    <citation type="submission" date="2024-02" db="EMBL/GenBank/DDBJ databases">
        <authorList>
            <person name="Chen Y."/>
            <person name="Shah S."/>
            <person name="Dougan E. K."/>
            <person name="Thang M."/>
            <person name="Chan C."/>
        </authorList>
    </citation>
    <scope>NUCLEOTIDE SEQUENCE [LARGE SCALE GENOMIC DNA]</scope>
</reference>
<feature type="coiled-coil region" evidence="1">
    <location>
        <begin position="338"/>
        <end position="366"/>
    </location>
</feature>